<dbReference type="SMART" id="SM00184">
    <property type="entry name" value="RING"/>
    <property type="match status" value="1"/>
</dbReference>
<feature type="domain" description="PHD-type" evidence="6">
    <location>
        <begin position="151"/>
        <end position="200"/>
    </location>
</feature>
<dbReference type="SMART" id="SM00249">
    <property type="entry name" value="PHD"/>
    <property type="match status" value="1"/>
</dbReference>
<accession>A0A9W4UFG6</accession>
<sequence length="659" mass="72444">MAETCIVCLGDLVPQNQEPAAVTADDAAAASLATEGELHTDNESRISNPRKISAHHPPPPPTSQSDTKDPELVAHLLPCGHNLHDDCLKPWVERANSCPICRASFNMVELCARPGGPTISSYAVQDKQQVAEIDASMIIEEDEVLEDDGSYDACMVCDEFGDSSSLMYCHSCEQLCHVFCAGLDGMPARGAWYCQGCIENPALLQEASRRPVPRGPAAYVNGRNRIPRRSRGAPDDWVGVWQSVWNRLHFDIEFPFEEDDASETRSEIQRREAQEWEARFELARRMGAGTRFRAAADNIHVSRGSRPRPANRTLHIETPKSPNPESQEELRAWNAFDKAREQVAETEGRPPPAELSSNRRRKRKSMDSTHNDAEPDVQESLPERKLKRPRTRLHLDNAESSATAARRNTVAQNPSPPNGVNGDASAAPGFLESILQEVAVDRFAEHEREIAAPQPKRIIIERAMSPQNSSPGLSPVYSSPRAGMTTPPPLNINRTDSPAQNHDQKSPTYSPYSPADDDSRSGRKRMVVRPRSPGLSSPSRSKDSSPTRPPSLSYSTKAELQRMVSAVLKPLYVKKDITKDVYTEVNREVSRSLYERVSDAGPAALADQATRAKWQEIANDEVQSAIKAHNEKHEGDMPAALAVAGGTEDVASSSASSPS</sequence>
<evidence type="ECO:0000256" key="4">
    <source>
        <dbReference type="PROSITE-ProRule" id="PRU00175"/>
    </source>
</evidence>
<evidence type="ECO:0000313" key="8">
    <source>
        <dbReference type="EMBL" id="CAI6334749.1"/>
    </source>
</evidence>
<gene>
    <name evidence="8" type="ORF">PDIGIT_LOCUS7817</name>
</gene>
<dbReference type="PANTHER" id="PTHR12618:SF20">
    <property type="entry name" value="PHD AND RING FINGER DOMAIN-CONTAINING PROTEIN 1"/>
    <property type="match status" value="1"/>
</dbReference>
<dbReference type="Proteomes" id="UP001152607">
    <property type="component" value="Unassembled WGS sequence"/>
</dbReference>
<dbReference type="AlphaFoldDB" id="A0A9W4UFG6"/>
<evidence type="ECO:0000313" key="9">
    <source>
        <dbReference type="Proteomes" id="UP001152607"/>
    </source>
</evidence>
<dbReference type="PROSITE" id="PS50016">
    <property type="entry name" value="ZF_PHD_2"/>
    <property type="match status" value="1"/>
</dbReference>
<protein>
    <recommendedName>
        <fullName evidence="10">PHD and RING finger domain-containing protein</fullName>
    </recommendedName>
</protein>
<evidence type="ECO:0000259" key="7">
    <source>
        <dbReference type="PROSITE" id="PS50089"/>
    </source>
</evidence>
<comment type="caution">
    <text evidence="8">The sequence shown here is derived from an EMBL/GenBank/DDBJ whole genome shotgun (WGS) entry which is preliminary data.</text>
</comment>
<dbReference type="GO" id="GO:0008270">
    <property type="term" value="F:zinc ion binding"/>
    <property type="evidence" value="ECO:0007669"/>
    <property type="project" value="UniProtKB-KW"/>
</dbReference>
<dbReference type="Pfam" id="PF13639">
    <property type="entry name" value="zf-RING_2"/>
    <property type="match status" value="1"/>
</dbReference>
<dbReference type="InterPro" id="IPR011011">
    <property type="entry name" value="Znf_FYVE_PHD"/>
</dbReference>
<proteinExistence type="predicted"/>
<dbReference type="InterPro" id="IPR001841">
    <property type="entry name" value="Znf_RING"/>
</dbReference>
<organism evidence="8 9">
    <name type="scientific">Periconia digitata</name>
    <dbReference type="NCBI Taxonomy" id="1303443"/>
    <lineage>
        <taxon>Eukaryota</taxon>
        <taxon>Fungi</taxon>
        <taxon>Dikarya</taxon>
        <taxon>Ascomycota</taxon>
        <taxon>Pezizomycotina</taxon>
        <taxon>Dothideomycetes</taxon>
        <taxon>Pleosporomycetidae</taxon>
        <taxon>Pleosporales</taxon>
        <taxon>Massarineae</taxon>
        <taxon>Periconiaceae</taxon>
        <taxon>Periconia</taxon>
    </lineage>
</organism>
<dbReference type="InterPro" id="IPR047157">
    <property type="entry name" value="PHRF1/Atg35"/>
</dbReference>
<dbReference type="InterPro" id="IPR013083">
    <property type="entry name" value="Znf_RING/FYVE/PHD"/>
</dbReference>
<dbReference type="EMBL" id="CAOQHR010000005">
    <property type="protein sequence ID" value="CAI6334749.1"/>
    <property type="molecule type" value="Genomic_DNA"/>
</dbReference>
<keyword evidence="1" id="KW-0479">Metal-binding</keyword>
<feature type="region of interest" description="Disordered" evidence="5">
    <location>
        <begin position="341"/>
        <end position="427"/>
    </location>
</feature>
<dbReference type="PANTHER" id="PTHR12618">
    <property type="entry name" value="PHD AND RING FINGER DOMAIN-CONTAINING PROTEIN 1"/>
    <property type="match status" value="1"/>
</dbReference>
<dbReference type="InterPro" id="IPR019787">
    <property type="entry name" value="Znf_PHD-finger"/>
</dbReference>
<dbReference type="SUPFAM" id="SSF57903">
    <property type="entry name" value="FYVE/PHD zinc finger"/>
    <property type="match status" value="1"/>
</dbReference>
<keyword evidence="9" id="KW-1185">Reference proteome</keyword>
<feature type="domain" description="RING-type" evidence="7">
    <location>
        <begin position="76"/>
        <end position="102"/>
    </location>
</feature>
<evidence type="ECO:0000259" key="6">
    <source>
        <dbReference type="PROSITE" id="PS50016"/>
    </source>
</evidence>
<dbReference type="SUPFAM" id="SSF57850">
    <property type="entry name" value="RING/U-box"/>
    <property type="match status" value="1"/>
</dbReference>
<evidence type="ECO:0000256" key="3">
    <source>
        <dbReference type="ARBA" id="ARBA00022833"/>
    </source>
</evidence>
<reference evidence="8" key="1">
    <citation type="submission" date="2023-01" db="EMBL/GenBank/DDBJ databases">
        <authorList>
            <person name="Van Ghelder C."/>
            <person name="Rancurel C."/>
        </authorList>
    </citation>
    <scope>NUCLEOTIDE SEQUENCE</scope>
    <source>
        <strain evidence="8">CNCM I-4278</strain>
    </source>
</reference>
<dbReference type="InterPro" id="IPR001965">
    <property type="entry name" value="Znf_PHD"/>
</dbReference>
<feature type="region of interest" description="Disordered" evidence="5">
    <location>
        <begin position="463"/>
        <end position="556"/>
    </location>
</feature>
<name>A0A9W4UFG6_9PLEO</name>
<evidence type="ECO:0008006" key="10">
    <source>
        <dbReference type="Google" id="ProtNLM"/>
    </source>
</evidence>
<dbReference type="OrthoDB" id="8062037at2759"/>
<feature type="region of interest" description="Disordered" evidence="5">
    <location>
        <begin position="48"/>
        <end position="68"/>
    </location>
</feature>
<feature type="compositionally biased region" description="Low complexity" evidence="5">
    <location>
        <begin position="529"/>
        <end position="539"/>
    </location>
</feature>
<feature type="compositionally biased region" description="Polar residues" evidence="5">
    <location>
        <begin position="492"/>
        <end position="511"/>
    </location>
</feature>
<evidence type="ECO:0000256" key="1">
    <source>
        <dbReference type="ARBA" id="ARBA00022723"/>
    </source>
</evidence>
<dbReference type="PROSITE" id="PS50089">
    <property type="entry name" value="ZF_RING_2"/>
    <property type="match status" value="1"/>
</dbReference>
<evidence type="ECO:0000256" key="2">
    <source>
        <dbReference type="ARBA" id="ARBA00022771"/>
    </source>
</evidence>
<keyword evidence="3" id="KW-0862">Zinc</keyword>
<feature type="region of interest" description="Disordered" evidence="5">
    <location>
        <begin position="295"/>
        <end position="328"/>
    </location>
</feature>
<dbReference type="Gene3D" id="3.30.40.10">
    <property type="entry name" value="Zinc/RING finger domain, C3HC4 (zinc finger)"/>
    <property type="match status" value="2"/>
</dbReference>
<keyword evidence="2 4" id="KW-0863">Zinc-finger</keyword>
<evidence type="ECO:0000256" key="5">
    <source>
        <dbReference type="SAM" id="MobiDB-lite"/>
    </source>
</evidence>